<dbReference type="PROSITE" id="PS50943">
    <property type="entry name" value="HTH_CROC1"/>
    <property type="match status" value="1"/>
</dbReference>
<dbReference type="GO" id="GO:0003677">
    <property type="term" value="F:DNA binding"/>
    <property type="evidence" value="ECO:0007669"/>
    <property type="project" value="InterPro"/>
</dbReference>
<protein>
    <submittedName>
        <fullName evidence="2">Uncharacterized protein conserved in bacteria, prophage-related</fullName>
    </submittedName>
</protein>
<dbReference type="AlphaFoldDB" id="A0A379C9N6"/>
<sequence>MNKTIDKAIKICGSQSVLAEKCGVSQNAVSLWLRGYGINAKYLLKIEQATNGQVTVADIVASVSE</sequence>
<gene>
    <name evidence="2" type="ORF">NCTC12872_01067</name>
</gene>
<dbReference type="InterPro" id="IPR031856">
    <property type="entry name" value="YdaS_toxin-like"/>
</dbReference>
<name>A0A379C9N6_9PAST</name>
<dbReference type="Gene3D" id="1.10.260.40">
    <property type="entry name" value="lambda repressor-like DNA-binding domains"/>
    <property type="match status" value="1"/>
</dbReference>
<dbReference type="SUPFAM" id="SSF47413">
    <property type="entry name" value="lambda repressor-like DNA-binding domains"/>
    <property type="match status" value="1"/>
</dbReference>
<dbReference type="EMBL" id="UGTA01000001">
    <property type="protein sequence ID" value="SUB59092.1"/>
    <property type="molecule type" value="Genomic_DNA"/>
</dbReference>
<accession>A0A379C9N6</accession>
<dbReference type="Proteomes" id="UP000255417">
    <property type="component" value="Unassembled WGS sequence"/>
</dbReference>
<dbReference type="OrthoDB" id="5682908at2"/>
<dbReference type="InterPro" id="IPR001387">
    <property type="entry name" value="Cro/C1-type_HTH"/>
</dbReference>
<dbReference type="RefSeq" id="WP_115315586.1">
    <property type="nucleotide sequence ID" value="NZ_LWIF01000001.1"/>
</dbReference>
<dbReference type="CDD" id="cd00093">
    <property type="entry name" value="HTH_XRE"/>
    <property type="match status" value="1"/>
</dbReference>
<keyword evidence="3" id="KW-1185">Reference proteome</keyword>
<proteinExistence type="predicted"/>
<evidence type="ECO:0000259" key="1">
    <source>
        <dbReference type="PROSITE" id="PS50943"/>
    </source>
</evidence>
<reference evidence="2 3" key="1">
    <citation type="submission" date="2018-06" db="EMBL/GenBank/DDBJ databases">
        <authorList>
            <consortium name="Pathogen Informatics"/>
            <person name="Doyle S."/>
        </authorList>
    </citation>
    <scope>NUCLEOTIDE SEQUENCE [LARGE SCALE GENOMIC DNA]</scope>
    <source>
        <strain evidence="2 3">NCTC12872</strain>
    </source>
</reference>
<organism evidence="2 3">
    <name type="scientific">Phocoenobacter uteri</name>
    <dbReference type="NCBI Taxonomy" id="146806"/>
    <lineage>
        <taxon>Bacteria</taxon>
        <taxon>Pseudomonadati</taxon>
        <taxon>Pseudomonadota</taxon>
        <taxon>Gammaproteobacteria</taxon>
        <taxon>Pasteurellales</taxon>
        <taxon>Pasteurellaceae</taxon>
        <taxon>Phocoenobacter</taxon>
    </lineage>
</organism>
<evidence type="ECO:0000313" key="2">
    <source>
        <dbReference type="EMBL" id="SUB59092.1"/>
    </source>
</evidence>
<dbReference type="InterPro" id="IPR010982">
    <property type="entry name" value="Lambda_DNA-bd_dom_sf"/>
</dbReference>
<dbReference type="Pfam" id="PF15943">
    <property type="entry name" value="YdaS_toxin"/>
    <property type="match status" value="1"/>
</dbReference>
<evidence type="ECO:0000313" key="3">
    <source>
        <dbReference type="Proteomes" id="UP000255417"/>
    </source>
</evidence>
<feature type="domain" description="HTH cro/C1-type" evidence="1">
    <location>
        <begin position="14"/>
        <end position="59"/>
    </location>
</feature>